<dbReference type="InterPro" id="IPR037294">
    <property type="entry name" value="ABC_BtuC-like"/>
</dbReference>
<dbReference type="InterPro" id="IPR000522">
    <property type="entry name" value="ABC_transptr_permease_BtuC"/>
</dbReference>
<evidence type="ECO:0000256" key="1">
    <source>
        <dbReference type="ARBA" id="ARBA00004651"/>
    </source>
</evidence>
<sequence length="347" mass="34919">MRIVRSTAALGFTLVMLVALLVLLAGWALTLGQADIGVLGVWTSAWHHVCGAVFETCPANPLGRIDDAIVWQGRAPRVVGAAAVGAGLALCGAVMQALTRNPLADPYLLGVSSGASVGAVLVLVLGLGTALPLAAFLGGLGALVLTLALASGRGGGLSPVRTVLAGVAVAQAASAVVSFVLFWSSTGDSYREILTWLMGSLGGAVWSEAFVALAACAAVGGFLLLQARTLDAFTFGDVAAAALGVAVTRTRWLLLGASALLTGVLVSVAGAIGFVGLVVPHAVRLVVGERHHRLLPVAALAGASFLLLADTGARSLFETRELPVGIMTAAVGAPVFALLLRRRAGAA</sequence>
<feature type="transmembrane region" description="Helical" evidence="8">
    <location>
        <begin position="107"/>
        <end position="127"/>
    </location>
</feature>
<evidence type="ECO:0000256" key="8">
    <source>
        <dbReference type="SAM" id="Phobius"/>
    </source>
</evidence>
<name>A0ABW2Q7L3_9MICO</name>
<keyword evidence="10" id="KW-1185">Reference proteome</keyword>
<reference evidence="10" key="1">
    <citation type="journal article" date="2019" name="Int. J. Syst. Evol. Microbiol.">
        <title>The Global Catalogue of Microorganisms (GCM) 10K type strain sequencing project: providing services to taxonomists for standard genome sequencing and annotation.</title>
        <authorList>
            <consortium name="The Broad Institute Genomics Platform"/>
            <consortium name="The Broad Institute Genome Sequencing Center for Infectious Disease"/>
            <person name="Wu L."/>
            <person name="Ma J."/>
        </authorList>
    </citation>
    <scope>NUCLEOTIDE SEQUENCE [LARGE SCALE GENOMIC DNA]</scope>
    <source>
        <strain evidence="10">JCM 1490</strain>
    </source>
</reference>
<protein>
    <submittedName>
        <fullName evidence="9">Iron chelate uptake ABC transporter family permease subunit</fullName>
    </submittedName>
</protein>
<feature type="transmembrane region" description="Helical" evidence="8">
    <location>
        <begin position="260"/>
        <end position="282"/>
    </location>
</feature>
<organism evidence="9 10">
    <name type="scientific">Georgenia alba</name>
    <dbReference type="NCBI Taxonomy" id="2233858"/>
    <lineage>
        <taxon>Bacteria</taxon>
        <taxon>Bacillati</taxon>
        <taxon>Actinomycetota</taxon>
        <taxon>Actinomycetes</taxon>
        <taxon>Micrococcales</taxon>
        <taxon>Bogoriellaceae</taxon>
        <taxon>Georgenia</taxon>
    </lineage>
</organism>
<evidence type="ECO:0000256" key="4">
    <source>
        <dbReference type="ARBA" id="ARBA00022475"/>
    </source>
</evidence>
<dbReference type="Proteomes" id="UP001596455">
    <property type="component" value="Unassembled WGS sequence"/>
</dbReference>
<comment type="subcellular location">
    <subcellularLocation>
        <location evidence="1">Cell membrane</location>
        <topology evidence="1">Multi-pass membrane protein</topology>
    </subcellularLocation>
</comment>
<evidence type="ECO:0000256" key="2">
    <source>
        <dbReference type="ARBA" id="ARBA00007935"/>
    </source>
</evidence>
<keyword evidence="4" id="KW-1003">Cell membrane</keyword>
<feature type="transmembrane region" description="Helical" evidence="8">
    <location>
        <begin position="133"/>
        <end position="151"/>
    </location>
</feature>
<gene>
    <name evidence="9" type="ORF">ACFQQL_08865</name>
</gene>
<keyword evidence="7 8" id="KW-0472">Membrane</keyword>
<comment type="caution">
    <text evidence="9">The sequence shown here is derived from an EMBL/GenBank/DDBJ whole genome shotgun (WGS) entry which is preliminary data.</text>
</comment>
<proteinExistence type="inferred from homology"/>
<feature type="transmembrane region" description="Helical" evidence="8">
    <location>
        <begin position="78"/>
        <end position="95"/>
    </location>
</feature>
<keyword evidence="5 8" id="KW-0812">Transmembrane</keyword>
<comment type="similarity">
    <text evidence="2">Belongs to the binding-protein-dependent transport system permease family. FecCD subfamily.</text>
</comment>
<evidence type="ECO:0000256" key="5">
    <source>
        <dbReference type="ARBA" id="ARBA00022692"/>
    </source>
</evidence>
<dbReference type="EMBL" id="JBHTCQ010000001">
    <property type="protein sequence ID" value="MFC7405216.1"/>
    <property type="molecule type" value="Genomic_DNA"/>
</dbReference>
<evidence type="ECO:0000256" key="3">
    <source>
        <dbReference type="ARBA" id="ARBA00022448"/>
    </source>
</evidence>
<evidence type="ECO:0000256" key="7">
    <source>
        <dbReference type="ARBA" id="ARBA00023136"/>
    </source>
</evidence>
<dbReference type="PANTHER" id="PTHR30472">
    <property type="entry name" value="FERRIC ENTEROBACTIN TRANSPORT SYSTEM PERMEASE PROTEIN"/>
    <property type="match status" value="1"/>
</dbReference>
<dbReference type="Pfam" id="PF01032">
    <property type="entry name" value="FecCD"/>
    <property type="match status" value="1"/>
</dbReference>
<accession>A0ABW2Q7L3</accession>
<evidence type="ECO:0000313" key="9">
    <source>
        <dbReference type="EMBL" id="MFC7405216.1"/>
    </source>
</evidence>
<feature type="transmembrane region" description="Helical" evidence="8">
    <location>
        <begin position="294"/>
        <end position="316"/>
    </location>
</feature>
<evidence type="ECO:0000313" key="10">
    <source>
        <dbReference type="Proteomes" id="UP001596455"/>
    </source>
</evidence>
<feature type="transmembrane region" description="Helical" evidence="8">
    <location>
        <begin position="163"/>
        <end position="184"/>
    </location>
</feature>
<dbReference type="CDD" id="cd06550">
    <property type="entry name" value="TM_ABC_iron-siderophores_like"/>
    <property type="match status" value="1"/>
</dbReference>
<keyword evidence="3" id="KW-0813">Transport</keyword>
<keyword evidence="6 8" id="KW-1133">Transmembrane helix</keyword>
<dbReference type="SUPFAM" id="SSF81345">
    <property type="entry name" value="ABC transporter involved in vitamin B12 uptake, BtuC"/>
    <property type="match status" value="1"/>
</dbReference>
<dbReference type="Gene3D" id="1.10.3470.10">
    <property type="entry name" value="ABC transporter involved in vitamin B12 uptake, BtuC"/>
    <property type="match status" value="1"/>
</dbReference>
<evidence type="ECO:0000256" key="6">
    <source>
        <dbReference type="ARBA" id="ARBA00022989"/>
    </source>
</evidence>
<feature type="transmembrane region" description="Helical" evidence="8">
    <location>
        <begin position="322"/>
        <end position="340"/>
    </location>
</feature>
<feature type="transmembrane region" description="Helical" evidence="8">
    <location>
        <begin position="232"/>
        <end position="254"/>
    </location>
</feature>
<dbReference type="RefSeq" id="WP_382393347.1">
    <property type="nucleotide sequence ID" value="NZ_JBHTCQ010000001.1"/>
</dbReference>
<feature type="transmembrane region" description="Helical" evidence="8">
    <location>
        <begin position="204"/>
        <end position="225"/>
    </location>
</feature>
<dbReference type="PANTHER" id="PTHR30472:SF67">
    <property type="entry name" value="PERMEASE OF ABC TRANSPORTER-RELATED"/>
    <property type="match status" value="1"/>
</dbReference>